<evidence type="ECO:0000313" key="6">
    <source>
        <dbReference type="EMBL" id="MQT15212.1"/>
    </source>
</evidence>
<sequence length="322" mass="35601">MDLDALDTFAKIAEAGSLTAAAKLHGLPKSSLSLKLRQLEADLDMPLFVREGRGLALTDAGTELLAHTQRILDACDGARSALAAMRDTVAGTLRIASTGEFGTAFNAQMLYAFRQLYPLVKLELVFISPTVLFAPDRLQSFDVIVSWDDPGDEGQAGERISSATFGLFASPAYLDAAGCPTHPDALQAHRGILYRRGTGLQSWRLKRGAEAVELLPRCDFSSNDYWTVKYFAVAGEGIVYLPTFFADIECERGHLVALMPEWQSEEKWIYIRIPQVNNASRKTRAFVDFCKDYFSPGYGFRGPRYYVETVLDTASDQEGTDR</sequence>
<evidence type="ECO:0000256" key="2">
    <source>
        <dbReference type="ARBA" id="ARBA00023015"/>
    </source>
</evidence>
<dbReference type="InterPro" id="IPR036388">
    <property type="entry name" value="WH-like_DNA-bd_sf"/>
</dbReference>
<reference evidence="6 7" key="1">
    <citation type="submission" date="2019-09" db="EMBL/GenBank/DDBJ databases">
        <title>Segnochrobactrum spirostomi gen. nov., sp. nov., isolated from the ciliate Spirostomum cf. yagiui and description of a novel family, Segnochrobactraceae fam. nov. within the order Rhizobiales of the class Alphaproteobacteria.</title>
        <authorList>
            <person name="Akter S."/>
            <person name="Shazib S.U.A."/>
            <person name="Shin M.K."/>
        </authorList>
    </citation>
    <scope>NUCLEOTIDE SEQUENCE [LARGE SCALE GENOMIC DNA]</scope>
    <source>
        <strain evidence="6 7">Sp-1</strain>
    </source>
</reference>
<keyword evidence="2" id="KW-0805">Transcription regulation</keyword>
<dbReference type="EMBL" id="VWNA01000003">
    <property type="protein sequence ID" value="MQT15212.1"/>
    <property type="molecule type" value="Genomic_DNA"/>
</dbReference>
<gene>
    <name evidence="6" type="ORF">F0357_21630</name>
</gene>
<evidence type="ECO:0000256" key="1">
    <source>
        <dbReference type="ARBA" id="ARBA00009437"/>
    </source>
</evidence>
<dbReference type="PANTHER" id="PTHR30537:SF5">
    <property type="entry name" value="HTH-TYPE TRANSCRIPTIONAL ACTIVATOR TTDR-RELATED"/>
    <property type="match status" value="1"/>
</dbReference>
<dbReference type="PANTHER" id="PTHR30537">
    <property type="entry name" value="HTH-TYPE TRANSCRIPTIONAL REGULATOR"/>
    <property type="match status" value="1"/>
</dbReference>
<dbReference type="PROSITE" id="PS50931">
    <property type="entry name" value="HTH_LYSR"/>
    <property type="match status" value="1"/>
</dbReference>
<keyword evidence="3" id="KW-0238">DNA-binding</keyword>
<dbReference type="Pfam" id="PF00126">
    <property type="entry name" value="HTH_1"/>
    <property type="match status" value="1"/>
</dbReference>
<organism evidence="6 7">
    <name type="scientific">Segnochrobactrum spirostomi</name>
    <dbReference type="NCBI Taxonomy" id="2608987"/>
    <lineage>
        <taxon>Bacteria</taxon>
        <taxon>Pseudomonadati</taxon>
        <taxon>Pseudomonadota</taxon>
        <taxon>Alphaproteobacteria</taxon>
        <taxon>Hyphomicrobiales</taxon>
        <taxon>Segnochrobactraceae</taxon>
        <taxon>Segnochrobactrum</taxon>
    </lineage>
</organism>
<feature type="domain" description="HTH lysR-type" evidence="5">
    <location>
        <begin position="1"/>
        <end position="58"/>
    </location>
</feature>
<name>A0A6A7YC16_9HYPH</name>
<keyword evidence="7" id="KW-1185">Reference proteome</keyword>
<dbReference type="CDD" id="cd08422">
    <property type="entry name" value="PBP2_CrgA_like"/>
    <property type="match status" value="1"/>
</dbReference>
<evidence type="ECO:0000313" key="7">
    <source>
        <dbReference type="Proteomes" id="UP000332515"/>
    </source>
</evidence>
<dbReference type="InterPro" id="IPR058163">
    <property type="entry name" value="LysR-type_TF_proteobact-type"/>
</dbReference>
<protein>
    <submittedName>
        <fullName evidence="6">LysR family transcriptional regulator</fullName>
    </submittedName>
</protein>
<proteinExistence type="inferred from homology"/>
<evidence type="ECO:0000256" key="3">
    <source>
        <dbReference type="ARBA" id="ARBA00023125"/>
    </source>
</evidence>
<dbReference type="AlphaFoldDB" id="A0A6A7YC16"/>
<evidence type="ECO:0000256" key="4">
    <source>
        <dbReference type="ARBA" id="ARBA00023163"/>
    </source>
</evidence>
<dbReference type="InterPro" id="IPR005119">
    <property type="entry name" value="LysR_subst-bd"/>
</dbReference>
<dbReference type="FunFam" id="1.10.10.10:FF:000001">
    <property type="entry name" value="LysR family transcriptional regulator"/>
    <property type="match status" value="1"/>
</dbReference>
<keyword evidence="4" id="KW-0804">Transcription</keyword>
<dbReference type="SUPFAM" id="SSF53850">
    <property type="entry name" value="Periplasmic binding protein-like II"/>
    <property type="match status" value="1"/>
</dbReference>
<dbReference type="Gene3D" id="1.10.10.10">
    <property type="entry name" value="Winged helix-like DNA-binding domain superfamily/Winged helix DNA-binding domain"/>
    <property type="match status" value="1"/>
</dbReference>
<dbReference type="InterPro" id="IPR000847">
    <property type="entry name" value="LysR_HTH_N"/>
</dbReference>
<dbReference type="GO" id="GO:0003677">
    <property type="term" value="F:DNA binding"/>
    <property type="evidence" value="ECO:0007669"/>
    <property type="project" value="UniProtKB-KW"/>
</dbReference>
<evidence type="ECO:0000259" key="5">
    <source>
        <dbReference type="PROSITE" id="PS50931"/>
    </source>
</evidence>
<accession>A0A6A7YC16</accession>
<dbReference type="Pfam" id="PF03466">
    <property type="entry name" value="LysR_substrate"/>
    <property type="match status" value="1"/>
</dbReference>
<dbReference type="Gene3D" id="3.40.190.290">
    <property type="match status" value="1"/>
</dbReference>
<comment type="caution">
    <text evidence="6">The sequence shown here is derived from an EMBL/GenBank/DDBJ whole genome shotgun (WGS) entry which is preliminary data.</text>
</comment>
<dbReference type="SUPFAM" id="SSF46785">
    <property type="entry name" value="Winged helix' DNA-binding domain"/>
    <property type="match status" value="1"/>
</dbReference>
<dbReference type="InterPro" id="IPR036390">
    <property type="entry name" value="WH_DNA-bd_sf"/>
</dbReference>
<dbReference type="Proteomes" id="UP000332515">
    <property type="component" value="Unassembled WGS sequence"/>
</dbReference>
<dbReference type="RefSeq" id="WP_153489891.1">
    <property type="nucleotide sequence ID" value="NZ_VWNA01000003.1"/>
</dbReference>
<dbReference type="GO" id="GO:0003700">
    <property type="term" value="F:DNA-binding transcription factor activity"/>
    <property type="evidence" value="ECO:0007669"/>
    <property type="project" value="InterPro"/>
</dbReference>
<comment type="similarity">
    <text evidence="1">Belongs to the LysR transcriptional regulatory family.</text>
</comment>